<dbReference type="Ensembl" id="ENSCCRT00020027937.1">
    <property type="protein sequence ID" value="ENSCCRP00020025493.1"/>
    <property type="gene ID" value="ENSCCRG00020011752.1"/>
</dbReference>
<dbReference type="GO" id="GO:0007346">
    <property type="term" value="P:regulation of mitotic cell cycle"/>
    <property type="evidence" value="ECO:0007669"/>
    <property type="project" value="TreeGrafter"/>
</dbReference>
<dbReference type="InterPro" id="IPR000719">
    <property type="entry name" value="Prot_kinase_dom"/>
</dbReference>
<accession>A0A8C1Q6Z1</accession>
<evidence type="ECO:0000256" key="1">
    <source>
        <dbReference type="ARBA" id="ARBA00005505"/>
    </source>
</evidence>
<evidence type="ECO:0000256" key="7">
    <source>
        <dbReference type="ARBA" id="ARBA00022840"/>
    </source>
</evidence>
<dbReference type="InterPro" id="IPR051138">
    <property type="entry name" value="PIM_Ser/Thr_kinase"/>
</dbReference>
<dbReference type="Gene3D" id="1.10.510.10">
    <property type="entry name" value="Transferase(Phosphotransferase) domain 1"/>
    <property type="match status" value="1"/>
</dbReference>
<keyword evidence="4" id="KW-0808">Transferase</keyword>
<evidence type="ECO:0000256" key="2">
    <source>
        <dbReference type="ARBA" id="ARBA00012513"/>
    </source>
</evidence>
<dbReference type="Ensembl" id="ENSCCRT00010126660.1">
    <property type="protein sequence ID" value="ENSCCRP00010113911.1"/>
    <property type="gene ID" value="ENSCCRG00010050104.1"/>
</dbReference>
<evidence type="ECO:0000259" key="10">
    <source>
        <dbReference type="PROSITE" id="PS50011"/>
    </source>
</evidence>
<organism evidence="11 12">
    <name type="scientific">Cyprinus carpio</name>
    <name type="common">Common carp</name>
    <dbReference type="NCBI Taxonomy" id="7962"/>
    <lineage>
        <taxon>Eukaryota</taxon>
        <taxon>Metazoa</taxon>
        <taxon>Chordata</taxon>
        <taxon>Craniata</taxon>
        <taxon>Vertebrata</taxon>
        <taxon>Euteleostomi</taxon>
        <taxon>Actinopterygii</taxon>
        <taxon>Neopterygii</taxon>
        <taxon>Teleostei</taxon>
        <taxon>Ostariophysi</taxon>
        <taxon>Cypriniformes</taxon>
        <taxon>Cyprinidae</taxon>
        <taxon>Cyprininae</taxon>
        <taxon>Cyprinus</taxon>
    </lineage>
</organism>
<dbReference type="Gene3D" id="3.30.200.20">
    <property type="entry name" value="Phosphorylase Kinase, domain 1"/>
    <property type="match status" value="1"/>
</dbReference>
<dbReference type="SUPFAM" id="SSF56112">
    <property type="entry name" value="Protein kinase-like (PK-like)"/>
    <property type="match status" value="1"/>
</dbReference>
<dbReference type="PANTHER" id="PTHR22984">
    <property type="entry name" value="SERINE/THREONINE-PROTEIN KINASE PIM"/>
    <property type="match status" value="1"/>
</dbReference>
<keyword evidence="6" id="KW-0418">Kinase</keyword>
<reference evidence="11" key="1">
    <citation type="submission" date="2025-05" db="UniProtKB">
        <authorList>
            <consortium name="Ensembl"/>
        </authorList>
    </citation>
    <scope>IDENTIFICATION</scope>
</reference>
<protein>
    <recommendedName>
        <fullName evidence="2">non-specific serine/threonine protein kinase</fullName>
        <ecNumber evidence="2">2.7.11.1</ecNumber>
    </recommendedName>
</protein>
<keyword evidence="5" id="KW-0547">Nucleotide-binding</keyword>
<name>A0A8C1Q6Z1_CYPCA</name>
<dbReference type="GO" id="GO:0043066">
    <property type="term" value="P:negative regulation of apoptotic process"/>
    <property type="evidence" value="ECO:0007669"/>
    <property type="project" value="TreeGrafter"/>
</dbReference>
<evidence type="ECO:0000256" key="4">
    <source>
        <dbReference type="ARBA" id="ARBA00022679"/>
    </source>
</evidence>
<dbReference type="GO" id="GO:0005737">
    <property type="term" value="C:cytoplasm"/>
    <property type="evidence" value="ECO:0007669"/>
    <property type="project" value="TreeGrafter"/>
</dbReference>
<evidence type="ECO:0000256" key="9">
    <source>
        <dbReference type="ARBA" id="ARBA00048679"/>
    </source>
</evidence>
<evidence type="ECO:0000256" key="3">
    <source>
        <dbReference type="ARBA" id="ARBA00022527"/>
    </source>
</evidence>
<keyword evidence="7" id="KW-0067">ATP-binding</keyword>
<dbReference type="AlphaFoldDB" id="A0A8C1Q6Z1"/>
<dbReference type="InterPro" id="IPR008271">
    <property type="entry name" value="Ser/Thr_kinase_AS"/>
</dbReference>
<evidence type="ECO:0000256" key="8">
    <source>
        <dbReference type="ARBA" id="ARBA00047899"/>
    </source>
</evidence>
<comment type="similarity">
    <text evidence="1">Belongs to the protein kinase superfamily. CAMK Ser/Thr protein kinase family. PIM subfamily.</text>
</comment>
<dbReference type="PROSITE" id="PS50011">
    <property type="entry name" value="PROTEIN_KINASE_DOM"/>
    <property type="match status" value="1"/>
</dbReference>
<feature type="domain" description="Protein kinase" evidence="10">
    <location>
        <begin position="143"/>
        <end position="377"/>
    </location>
</feature>
<dbReference type="EC" id="2.7.11.1" evidence="2"/>
<dbReference type="SMART" id="SM00220">
    <property type="entry name" value="S_TKc"/>
    <property type="match status" value="1"/>
</dbReference>
<keyword evidence="12" id="KW-1185">Reference proteome</keyword>
<keyword evidence="3" id="KW-0723">Serine/threonine-protein kinase</keyword>
<dbReference type="Proteomes" id="UP000694700">
    <property type="component" value="Unplaced"/>
</dbReference>
<evidence type="ECO:0000313" key="12">
    <source>
        <dbReference type="Proteomes" id="UP000694427"/>
    </source>
</evidence>
<dbReference type="GO" id="GO:0004674">
    <property type="term" value="F:protein serine/threonine kinase activity"/>
    <property type="evidence" value="ECO:0007669"/>
    <property type="project" value="UniProtKB-KW"/>
</dbReference>
<evidence type="ECO:0000256" key="6">
    <source>
        <dbReference type="ARBA" id="ARBA00022777"/>
    </source>
</evidence>
<comment type="catalytic activity">
    <reaction evidence="9">
        <text>L-seryl-[protein] + ATP = O-phospho-L-seryl-[protein] + ADP + H(+)</text>
        <dbReference type="Rhea" id="RHEA:17989"/>
        <dbReference type="Rhea" id="RHEA-COMP:9863"/>
        <dbReference type="Rhea" id="RHEA-COMP:11604"/>
        <dbReference type="ChEBI" id="CHEBI:15378"/>
        <dbReference type="ChEBI" id="CHEBI:29999"/>
        <dbReference type="ChEBI" id="CHEBI:30616"/>
        <dbReference type="ChEBI" id="CHEBI:83421"/>
        <dbReference type="ChEBI" id="CHEBI:456216"/>
        <dbReference type="EC" id="2.7.11.1"/>
    </reaction>
</comment>
<dbReference type="Proteomes" id="UP000694427">
    <property type="component" value="Unplaced"/>
</dbReference>
<dbReference type="PROSITE" id="PS00108">
    <property type="entry name" value="PROTEIN_KINASE_ST"/>
    <property type="match status" value="1"/>
</dbReference>
<evidence type="ECO:0000313" key="11">
    <source>
        <dbReference type="Ensembl" id="ENSCCRP00010113911.1"/>
    </source>
</evidence>
<proteinExistence type="inferred from homology"/>
<dbReference type="Pfam" id="PF00069">
    <property type="entry name" value="Pkinase"/>
    <property type="match status" value="1"/>
</dbReference>
<evidence type="ECO:0000256" key="5">
    <source>
        <dbReference type="ARBA" id="ARBA00022741"/>
    </source>
</evidence>
<comment type="catalytic activity">
    <reaction evidence="8">
        <text>L-threonyl-[protein] + ATP = O-phospho-L-threonyl-[protein] + ADP + H(+)</text>
        <dbReference type="Rhea" id="RHEA:46608"/>
        <dbReference type="Rhea" id="RHEA-COMP:11060"/>
        <dbReference type="Rhea" id="RHEA-COMP:11605"/>
        <dbReference type="ChEBI" id="CHEBI:15378"/>
        <dbReference type="ChEBI" id="CHEBI:30013"/>
        <dbReference type="ChEBI" id="CHEBI:30616"/>
        <dbReference type="ChEBI" id="CHEBI:61977"/>
        <dbReference type="ChEBI" id="CHEBI:456216"/>
        <dbReference type="EC" id="2.7.11.1"/>
    </reaction>
</comment>
<dbReference type="Ensembl" id="ENSCCRT00015046856.1">
    <property type="protein sequence ID" value="ENSCCRP00015045332.1"/>
    <property type="gene ID" value="ENSCCRG00015018810.1"/>
</dbReference>
<dbReference type="PANTHER" id="PTHR22984:SF11">
    <property type="entry name" value="AURORA KINASE-RELATED"/>
    <property type="match status" value="1"/>
</dbReference>
<dbReference type="GO" id="GO:0005524">
    <property type="term" value="F:ATP binding"/>
    <property type="evidence" value="ECO:0007669"/>
    <property type="project" value="UniProtKB-KW"/>
</dbReference>
<sequence>NSLQTPVHVSPDLSIDVSQAPVTVTVDCRVNDPQTTVCATSDCCVDISKTTICATSDCSVDVPKTTVCAKSDSDDHAPPAVFYAEPDSEDDAPPAVFYAKPDSNVDSPEAGVCQTEDRVSPQSAQICNVPHIYLLTDINSCSYEIGIHLGRGGFGTVYAVTCLKDGLNFYNIYLANHFCNIILVSLFHLQTSPRVLEIIQLLDWQEKPGYYMMVLEQPMLSQCLYEFIKNYKGRIREDLGQFIMRQATSAAQTCCQREVLYRDIKAENFLINLSNLEGKRIDFGCGDFLTDIRKHLFLPGTKQYCPPKYLMTSRYHGESVTVWSLWILLFRSSVKFKVIITRFSFFFTECCSFICSCLQIDPKQRIELEKLSLHNWFMVNTF</sequence>
<dbReference type="InterPro" id="IPR011009">
    <property type="entry name" value="Kinase-like_dom_sf"/>
</dbReference>
<dbReference type="Proteomes" id="UP000694701">
    <property type="component" value="Unplaced"/>
</dbReference>